<dbReference type="GO" id="GO:0000139">
    <property type="term" value="C:Golgi membrane"/>
    <property type="evidence" value="ECO:0007669"/>
    <property type="project" value="TreeGrafter"/>
</dbReference>
<dbReference type="Gene3D" id="3.10.180.10">
    <property type="entry name" value="2,3-Dihydroxybiphenyl 1,2-Dioxygenase, domain 1"/>
    <property type="match status" value="2"/>
</dbReference>
<dbReference type="Pfam" id="PF00903">
    <property type="entry name" value="Glyoxalase"/>
    <property type="match status" value="1"/>
</dbReference>
<evidence type="ECO:0000256" key="10">
    <source>
        <dbReference type="PIRSR" id="PIRSR009283-1"/>
    </source>
</evidence>
<dbReference type="GO" id="GO:0046872">
    <property type="term" value="F:metal ion binding"/>
    <property type="evidence" value="ECO:0007669"/>
    <property type="project" value="UniProtKB-KW"/>
</dbReference>
<evidence type="ECO:0000256" key="6">
    <source>
        <dbReference type="ARBA" id="ARBA00022878"/>
    </source>
</evidence>
<dbReference type="FunFam" id="3.10.180.10:FF:000001">
    <property type="entry name" value="4-hydroxyphenylpyruvate dioxygenase"/>
    <property type="match status" value="1"/>
</dbReference>
<dbReference type="GO" id="GO:0005789">
    <property type="term" value="C:endoplasmic reticulum membrane"/>
    <property type="evidence" value="ECO:0007669"/>
    <property type="project" value="TreeGrafter"/>
</dbReference>
<evidence type="ECO:0000256" key="1">
    <source>
        <dbReference type="ARBA" id="ARBA00005162"/>
    </source>
</evidence>
<organism evidence="12 13">
    <name type="scientific">Cylicocyclus nassatus</name>
    <name type="common">Nematode worm</name>
    <dbReference type="NCBI Taxonomy" id="53992"/>
    <lineage>
        <taxon>Eukaryota</taxon>
        <taxon>Metazoa</taxon>
        <taxon>Ecdysozoa</taxon>
        <taxon>Nematoda</taxon>
        <taxon>Chromadorea</taxon>
        <taxon>Rhabditida</taxon>
        <taxon>Rhabditina</taxon>
        <taxon>Rhabditomorpha</taxon>
        <taxon>Strongyloidea</taxon>
        <taxon>Strongylidae</taxon>
        <taxon>Cylicocyclus</taxon>
    </lineage>
</organism>
<dbReference type="InterPro" id="IPR041735">
    <property type="entry name" value="4OHPhenylPyrv_dOase_C"/>
</dbReference>
<comment type="caution">
    <text evidence="12">The sequence shown here is derived from an EMBL/GenBank/DDBJ whole genome shotgun (WGS) entry which is preliminary data.</text>
</comment>
<evidence type="ECO:0000256" key="4">
    <source>
        <dbReference type="ARBA" id="ARBA00022723"/>
    </source>
</evidence>
<evidence type="ECO:0000256" key="8">
    <source>
        <dbReference type="ARBA" id="ARBA00023232"/>
    </source>
</evidence>
<evidence type="ECO:0000256" key="3">
    <source>
        <dbReference type="ARBA" id="ARBA00013222"/>
    </source>
</evidence>
<dbReference type="PROSITE" id="PS51819">
    <property type="entry name" value="VOC"/>
    <property type="match status" value="2"/>
</dbReference>
<dbReference type="InterPro" id="IPR041736">
    <property type="entry name" value="4OHPhenylPyrv_dOase_N"/>
</dbReference>
<proteinExistence type="inferred from homology"/>
<dbReference type="InterPro" id="IPR004360">
    <property type="entry name" value="Glyas_Fos-R_dOase_dom"/>
</dbReference>
<reference evidence="12" key="1">
    <citation type="submission" date="2023-07" db="EMBL/GenBank/DDBJ databases">
        <authorList>
            <consortium name="CYATHOMIX"/>
        </authorList>
    </citation>
    <scope>NUCLEOTIDE SEQUENCE</scope>
    <source>
        <strain evidence="12">N/A</strain>
    </source>
</reference>
<evidence type="ECO:0000313" key="12">
    <source>
        <dbReference type="EMBL" id="CAJ0598694.1"/>
    </source>
</evidence>
<keyword evidence="13" id="KW-1185">Reference proteome</keyword>
<feature type="binding site" evidence="10">
    <location>
        <position position="178"/>
    </location>
    <ligand>
        <name>Fe cation</name>
        <dbReference type="ChEBI" id="CHEBI:24875"/>
    </ligand>
</feature>
<dbReference type="Pfam" id="PF13669">
    <property type="entry name" value="Glyoxalase_4"/>
    <property type="match status" value="1"/>
</dbReference>
<dbReference type="SUPFAM" id="SSF54593">
    <property type="entry name" value="Glyoxalase/Bleomycin resistance protein/Dihydroxybiphenyl dioxygenase"/>
    <property type="match status" value="1"/>
</dbReference>
<evidence type="ECO:0000256" key="7">
    <source>
        <dbReference type="ARBA" id="ARBA00023004"/>
    </source>
</evidence>
<dbReference type="CDD" id="cd08342">
    <property type="entry name" value="HPPD_N_like"/>
    <property type="match status" value="1"/>
</dbReference>
<keyword evidence="4 10" id="KW-0479">Metal-binding</keyword>
<comment type="similarity">
    <text evidence="2 9">Belongs to the 4HPPD family.</text>
</comment>
<dbReference type="NCBIfam" id="TIGR01263">
    <property type="entry name" value="4HPPD"/>
    <property type="match status" value="1"/>
</dbReference>
<feature type="domain" description="VOC" evidence="11">
    <location>
        <begin position="13"/>
        <end position="144"/>
    </location>
</feature>
<keyword evidence="8" id="KW-0585">Phenylalanine catabolism</keyword>
<evidence type="ECO:0000256" key="5">
    <source>
        <dbReference type="ARBA" id="ARBA00022737"/>
    </source>
</evidence>
<evidence type="ECO:0000259" key="11">
    <source>
        <dbReference type="PROSITE" id="PS51819"/>
    </source>
</evidence>
<dbReference type="Proteomes" id="UP001176961">
    <property type="component" value="Unassembled WGS sequence"/>
</dbReference>
<evidence type="ECO:0000256" key="2">
    <source>
        <dbReference type="ARBA" id="ARBA00005877"/>
    </source>
</evidence>
<protein>
    <recommendedName>
        <fullName evidence="3 9">4-hydroxyphenylpyruvate dioxygenase</fullName>
    </recommendedName>
</protein>
<evidence type="ECO:0000313" key="13">
    <source>
        <dbReference type="Proteomes" id="UP001176961"/>
    </source>
</evidence>
<feature type="domain" description="VOC" evidence="11">
    <location>
        <begin position="175"/>
        <end position="334"/>
    </location>
</feature>
<dbReference type="EMBL" id="CATQJL010000223">
    <property type="protein sequence ID" value="CAJ0598694.1"/>
    <property type="molecule type" value="Genomic_DNA"/>
</dbReference>
<dbReference type="PANTHER" id="PTHR11959:SF1">
    <property type="entry name" value="4-HYDROXYPHENYLPYRUVATE DIOXYGENASE"/>
    <property type="match status" value="1"/>
</dbReference>
<dbReference type="CDD" id="cd07250">
    <property type="entry name" value="HPPD_C_like"/>
    <property type="match status" value="1"/>
</dbReference>
<dbReference type="GO" id="GO:0003868">
    <property type="term" value="F:4-hydroxyphenylpyruvate dioxygenase activity"/>
    <property type="evidence" value="ECO:0007669"/>
    <property type="project" value="InterPro"/>
</dbReference>
<keyword evidence="5" id="KW-0677">Repeat</keyword>
<accession>A0AA36GV60</accession>
<name>A0AA36GV60_CYLNA</name>
<dbReference type="InterPro" id="IPR029068">
    <property type="entry name" value="Glyas_Bleomycin-R_OHBP_Dase"/>
</dbReference>
<evidence type="ECO:0000256" key="9">
    <source>
        <dbReference type="PIRNR" id="PIRNR009283"/>
    </source>
</evidence>
<sequence length="389" mass="43915">MTADGLNSGAFVCFDHIRFIVGNAKQAAYWYCANFGFEPFAYRGLETGSRQVAQHAVRQNKIVFVFESALLPNNKEIGDHLVKHGDGVKDVCFEVDDVAAIMEHAKSVGAEVVKDVTEESDEHGTIKYAVVKTYGDTVHTLLERKKYKGLFLPGFKPHPSSKVFFQSLPRAGLNFVDHCVGNQPDLEMNSAVEWYEKVLCFHRFWSVDDSMIHTEYSALRSIVVTNHEETIKMPINEPAMGKKAVSQIQEYVDYYGGAGVQHIALNTSDIISAIEALRARGVEFLTIPKSYYDNLRTRLSKSGTKITEDMNRLQKLHILVDFDENGYLLQIFSKPCEDRPTLFIEVIQRHNHQGFGAGNFKALFESIELEQNERGNLFYEDVATGGKRI</sequence>
<dbReference type="PIRSF" id="PIRSF009283">
    <property type="entry name" value="HPP_dOase"/>
    <property type="match status" value="1"/>
</dbReference>
<keyword evidence="7 10" id="KW-0408">Iron</keyword>
<dbReference type="PANTHER" id="PTHR11959">
    <property type="entry name" value="4-HYDROXYPHENYLPYRUVATE DIOXYGENASE"/>
    <property type="match status" value="1"/>
</dbReference>
<dbReference type="AlphaFoldDB" id="A0AA36GV60"/>
<dbReference type="GO" id="GO:0006559">
    <property type="term" value="P:L-phenylalanine catabolic process"/>
    <property type="evidence" value="ECO:0007669"/>
    <property type="project" value="UniProtKB-KW"/>
</dbReference>
<dbReference type="GO" id="GO:0006572">
    <property type="term" value="P:L-tyrosine catabolic process"/>
    <property type="evidence" value="ECO:0007669"/>
    <property type="project" value="UniProtKB-KW"/>
</dbReference>
<dbReference type="InterPro" id="IPR037523">
    <property type="entry name" value="VOC_core"/>
</dbReference>
<comment type="cofactor">
    <cofactor evidence="10">
        <name>Fe cation</name>
        <dbReference type="ChEBI" id="CHEBI:24875"/>
    </cofactor>
    <text evidence="10">Binds 1 Fe cation per subunit.</text>
</comment>
<gene>
    <name evidence="12" type="ORF">CYNAS_LOCUS10677</name>
</gene>
<keyword evidence="6" id="KW-0828">Tyrosine catabolism</keyword>
<feature type="binding site" evidence="10">
    <location>
        <position position="262"/>
    </location>
    <ligand>
        <name>Fe cation</name>
        <dbReference type="ChEBI" id="CHEBI:24875"/>
    </ligand>
</feature>
<feature type="binding site" evidence="10">
    <location>
        <position position="345"/>
    </location>
    <ligand>
        <name>Fe cation</name>
        <dbReference type="ChEBI" id="CHEBI:24875"/>
    </ligand>
</feature>
<dbReference type="InterPro" id="IPR005956">
    <property type="entry name" value="4OHPhenylPyrv_dOase"/>
</dbReference>
<comment type="pathway">
    <text evidence="1">Amino-acid degradation; L-phenylalanine degradation; acetoacetate and fumarate from L-phenylalanine: step 3/6.</text>
</comment>